<dbReference type="EMBL" id="FOWW01000015">
    <property type="protein sequence ID" value="SFQ72772.1"/>
    <property type="molecule type" value="Genomic_DNA"/>
</dbReference>
<evidence type="ECO:0000256" key="1">
    <source>
        <dbReference type="SAM" id="Phobius"/>
    </source>
</evidence>
<feature type="transmembrane region" description="Helical" evidence="1">
    <location>
        <begin position="128"/>
        <end position="148"/>
    </location>
</feature>
<dbReference type="OrthoDB" id="161967at2"/>
<accession>A0A1I6AVR0</accession>
<proteinExistence type="predicted"/>
<gene>
    <name evidence="2" type="ORF">SAMN05421810_11511</name>
</gene>
<keyword evidence="1" id="KW-1133">Transmembrane helix</keyword>
<feature type="transmembrane region" description="Helical" evidence="1">
    <location>
        <begin position="18"/>
        <end position="39"/>
    </location>
</feature>
<keyword evidence="1" id="KW-0472">Membrane</keyword>
<dbReference type="AlphaFoldDB" id="A0A1I6AVR0"/>
<dbReference type="RefSeq" id="WP_092536781.1">
    <property type="nucleotide sequence ID" value="NZ_FOWW01000015.1"/>
</dbReference>
<keyword evidence="3" id="KW-1185">Reference proteome</keyword>
<dbReference type="Proteomes" id="UP000198727">
    <property type="component" value="Unassembled WGS sequence"/>
</dbReference>
<keyword evidence="1" id="KW-0812">Transmembrane</keyword>
<sequence length="199" mass="20584">MTVLSGTTRARSEHTVPWAALGLMLAMAPPVALIVFGIAAEGWAAISWVGAIVWGVVASLAFTVFSIMGRAMGMTRMDLLDLLGSTVARPGSGAARALGLAIHLTNGAVLAVAWAYGTALFGLPANWVTALGWAVVLTALALLMMSMIGGVHPAMRRGEQDDPGPAAINFGRMTPMGSLVGHLVYGLVLGLTYSAWPLT</sequence>
<feature type="transmembrane region" description="Helical" evidence="1">
    <location>
        <begin position="97"/>
        <end position="116"/>
    </location>
</feature>
<evidence type="ECO:0000313" key="2">
    <source>
        <dbReference type="EMBL" id="SFQ72772.1"/>
    </source>
</evidence>
<organism evidence="2 3">
    <name type="scientific">Amycolatopsis arida</name>
    <dbReference type="NCBI Taxonomy" id="587909"/>
    <lineage>
        <taxon>Bacteria</taxon>
        <taxon>Bacillati</taxon>
        <taxon>Actinomycetota</taxon>
        <taxon>Actinomycetes</taxon>
        <taxon>Pseudonocardiales</taxon>
        <taxon>Pseudonocardiaceae</taxon>
        <taxon>Amycolatopsis</taxon>
    </lineage>
</organism>
<feature type="transmembrane region" description="Helical" evidence="1">
    <location>
        <begin position="179"/>
        <end position="196"/>
    </location>
</feature>
<reference evidence="3" key="1">
    <citation type="submission" date="2016-10" db="EMBL/GenBank/DDBJ databases">
        <authorList>
            <person name="Varghese N."/>
            <person name="Submissions S."/>
        </authorList>
    </citation>
    <scope>NUCLEOTIDE SEQUENCE [LARGE SCALE GENOMIC DNA]</scope>
    <source>
        <strain evidence="3">CGMCC 4.5579</strain>
    </source>
</reference>
<feature type="transmembrane region" description="Helical" evidence="1">
    <location>
        <begin position="45"/>
        <end position="67"/>
    </location>
</feature>
<evidence type="ECO:0000313" key="3">
    <source>
        <dbReference type="Proteomes" id="UP000198727"/>
    </source>
</evidence>
<protein>
    <submittedName>
        <fullName evidence="2">Uncharacterized protein</fullName>
    </submittedName>
</protein>
<name>A0A1I6AVR0_9PSEU</name>